<keyword evidence="1" id="KW-1133">Transmembrane helix</keyword>
<proteinExistence type="predicted"/>
<evidence type="ECO:0000313" key="2">
    <source>
        <dbReference type="EMBL" id="KAJ4447155.1"/>
    </source>
</evidence>
<protein>
    <submittedName>
        <fullName evidence="2">Uncharacterized protein</fullName>
    </submittedName>
</protein>
<keyword evidence="1" id="KW-0472">Membrane</keyword>
<evidence type="ECO:0000256" key="1">
    <source>
        <dbReference type="SAM" id="Phobius"/>
    </source>
</evidence>
<comment type="caution">
    <text evidence="2">The sequence shown here is derived from an EMBL/GenBank/DDBJ whole genome shotgun (WGS) entry which is preliminary data.</text>
</comment>
<accession>A0ABQ8TMZ4</accession>
<sequence>MTENRSKHVNKYLILIHFIVYWEVYAMNPAVMDDDRIKLWKKPIPRENLILTKNTVVCIVLNTSLKIRFWEEIRVTRPDGRKINKQTKQRKNEVQSCVRDSFTCKPELFEINRSLRKSFPWTSNTIGRCYERRSVETLTFAELLFANGGDGSPL</sequence>
<keyword evidence="1" id="KW-0812">Transmembrane</keyword>
<reference evidence="2 3" key="1">
    <citation type="journal article" date="2022" name="Allergy">
        <title>Genome assembly and annotation of Periplaneta americana reveal a comprehensive cockroach allergen profile.</title>
        <authorList>
            <person name="Wang L."/>
            <person name="Xiong Q."/>
            <person name="Saelim N."/>
            <person name="Wang L."/>
            <person name="Nong W."/>
            <person name="Wan A.T."/>
            <person name="Shi M."/>
            <person name="Liu X."/>
            <person name="Cao Q."/>
            <person name="Hui J.H.L."/>
            <person name="Sookrung N."/>
            <person name="Leung T.F."/>
            <person name="Tungtrongchitr A."/>
            <person name="Tsui S.K.W."/>
        </authorList>
    </citation>
    <scope>NUCLEOTIDE SEQUENCE [LARGE SCALE GENOMIC DNA]</scope>
    <source>
        <strain evidence="2">PWHHKU_190912</strain>
    </source>
</reference>
<dbReference type="EMBL" id="JAJSOF020000005">
    <property type="protein sequence ID" value="KAJ4447155.1"/>
    <property type="molecule type" value="Genomic_DNA"/>
</dbReference>
<gene>
    <name evidence="2" type="ORF">ANN_09156</name>
</gene>
<name>A0ABQ8TMZ4_PERAM</name>
<dbReference type="Proteomes" id="UP001148838">
    <property type="component" value="Unassembled WGS sequence"/>
</dbReference>
<evidence type="ECO:0000313" key="3">
    <source>
        <dbReference type="Proteomes" id="UP001148838"/>
    </source>
</evidence>
<keyword evidence="3" id="KW-1185">Reference proteome</keyword>
<feature type="transmembrane region" description="Helical" evidence="1">
    <location>
        <begin position="12"/>
        <end position="32"/>
    </location>
</feature>
<organism evidence="2 3">
    <name type="scientific">Periplaneta americana</name>
    <name type="common">American cockroach</name>
    <name type="synonym">Blatta americana</name>
    <dbReference type="NCBI Taxonomy" id="6978"/>
    <lineage>
        <taxon>Eukaryota</taxon>
        <taxon>Metazoa</taxon>
        <taxon>Ecdysozoa</taxon>
        <taxon>Arthropoda</taxon>
        <taxon>Hexapoda</taxon>
        <taxon>Insecta</taxon>
        <taxon>Pterygota</taxon>
        <taxon>Neoptera</taxon>
        <taxon>Polyneoptera</taxon>
        <taxon>Dictyoptera</taxon>
        <taxon>Blattodea</taxon>
        <taxon>Blattoidea</taxon>
        <taxon>Blattidae</taxon>
        <taxon>Blattinae</taxon>
        <taxon>Periplaneta</taxon>
    </lineage>
</organism>